<sequence>MDVEQYYFVHDPIDLGGPAFRLLRILKENGRGICCELFQAWVRQREVAISYEALSYVWGSPVSECSIEINGKRFLITKNLYEALQQLVLPDQDRVVWIDAICIDQTNKAEQGHQVEHMGDIYKEAAQVLYWLGPSTNYTETCFDALRALQDEAKKHPYNSWTREQWEQSWKSINEKRPYTDLAAEGLLQLMARPWFRRIWILQEVANSRAAAVLCGKDSVSARVFAIAPHLMGLTTETHVQAALDMMPGLKKESWFNQKKDLYTLIQKFGTCEATEPRDLVYALLGIATDATGDGGIKPDYNKTEQEVAETVFEFLFHVKFVRTELIGSCTVETLCRKLQLYTTVALDLAVNNLEADRKTLIHILTAYPTVDISSSIWRYVKEKRQKGYDLLKILLQYASPQKLRDLAPNFMQAAAGNKSSGSEMVKTLLDSSQMLSGRIHQAMVTEEAIVAAASNDGCGDEITAQFCKHGGRQKVTKAVFGSAMANSNPRMGLKVLDLLLTNSEEDGAMSQKTEHPRPTFDTIDIPTDLNTEQELCNKRHESDTLLQTLLRLVPTKDASKERLVLRPFDETGATELIRLLFRHVAGTGVVEGIDMISLVLRRAIRDGSMPVIRCLMSATEALTEVVEYSSAARILLEQVAQMRLLKHGADLEAANSGGYTLLLLAVVSCSNSGLVELLLSHGANTDAFDLLGQTPLSIAALWGDSSTVELLILHGANTQAVDLERRTPLHLAVKSGDHSSTERLFCHGVDIEAVDHIGRTPLSLAASDTSSDGEVVKLLLSYGADINTRCHENKRPLDWVVENKGGAALRRSLMDAERARGVETAGGQ</sequence>
<dbReference type="InterPro" id="IPR002110">
    <property type="entry name" value="Ankyrin_rpt"/>
</dbReference>
<dbReference type="SUPFAM" id="SSF48403">
    <property type="entry name" value="Ankyrin repeat"/>
    <property type="match status" value="1"/>
</dbReference>
<organism evidence="3 4">
    <name type="scientific">Podospora aff. communis PSN243</name>
    <dbReference type="NCBI Taxonomy" id="3040156"/>
    <lineage>
        <taxon>Eukaryota</taxon>
        <taxon>Fungi</taxon>
        <taxon>Dikarya</taxon>
        <taxon>Ascomycota</taxon>
        <taxon>Pezizomycotina</taxon>
        <taxon>Sordariomycetes</taxon>
        <taxon>Sordariomycetidae</taxon>
        <taxon>Sordariales</taxon>
        <taxon>Podosporaceae</taxon>
        <taxon>Podospora</taxon>
    </lineage>
</organism>
<dbReference type="PROSITE" id="PS50088">
    <property type="entry name" value="ANK_REPEAT"/>
    <property type="match status" value="4"/>
</dbReference>
<gene>
    <name evidence="3" type="ORF">QBC34DRAFT_385242</name>
</gene>
<dbReference type="PRINTS" id="PR01415">
    <property type="entry name" value="ANKYRIN"/>
</dbReference>
<feature type="repeat" description="ANK" evidence="1">
    <location>
        <begin position="725"/>
        <end position="757"/>
    </location>
</feature>
<dbReference type="InterPro" id="IPR036770">
    <property type="entry name" value="Ankyrin_rpt-contain_sf"/>
</dbReference>
<protein>
    <recommendedName>
        <fullName evidence="2">Heterokaryon incompatibility domain-containing protein</fullName>
    </recommendedName>
</protein>
<dbReference type="EMBL" id="MU865977">
    <property type="protein sequence ID" value="KAK4444397.1"/>
    <property type="molecule type" value="Genomic_DNA"/>
</dbReference>
<dbReference type="PROSITE" id="PS50297">
    <property type="entry name" value="ANK_REP_REGION"/>
    <property type="match status" value="4"/>
</dbReference>
<evidence type="ECO:0000259" key="2">
    <source>
        <dbReference type="Pfam" id="PF06985"/>
    </source>
</evidence>
<dbReference type="Gene3D" id="1.25.40.20">
    <property type="entry name" value="Ankyrin repeat-containing domain"/>
    <property type="match status" value="1"/>
</dbReference>
<feature type="repeat" description="ANK" evidence="1">
    <location>
        <begin position="692"/>
        <end position="724"/>
    </location>
</feature>
<dbReference type="PANTHER" id="PTHR24148:SF78">
    <property type="entry name" value="HETEROKARYON INCOMPATIBILITY DOMAIN-CONTAINING PROTEIN"/>
    <property type="match status" value="1"/>
</dbReference>
<dbReference type="InterPro" id="IPR052895">
    <property type="entry name" value="HetReg/Transcr_Mod"/>
</dbReference>
<keyword evidence="4" id="KW-1185">Reference proteome</keyword>
<dbReference type="SMART" id="SM00248">
    <property type="entry name" value="ANK"/>
    <property type="match status" value="4"/>
</dbReference>
<comment type="caution">
    <text evidence="3">The sequence shown here is derived from an EMBL/GenBank/DDBJ whole genome shotgun (WGS) entry which is preliminary data.</text>
</comment>
<keyword evidence="1" id="KW-0040">ANK repeat</keyword>
<dbReference type="Pfam" id="PF23397">
    <property type="entry name" value="DUF7104"/>
    <property type="match status" value="1"/>
</dbReference>
<name>A0AAV9GAI1_9PEZI</name>
<feature type="repeat" description="ANK" evidence="1">
    <location>
        <begin position="658"/>
        <end position="691"/>
    </location>
</feature>
<dbReference type="AlphaFoldDB" id="A0AAV9GAI1"/>
<dbReference type="InterPro" id="IPR010730">
    <property type="entry name" value="HET"/>
</dbReference>
<reference evidence="3" key="2">
    <citation type="submission" date="2023-05" db="EMBL/GenBank/DDBJ databases">
        <authorList>
            <consortium name="Lawrence Berkeley National Laboratory"/>
            <person name="Steindorff A."/>
            <person name="Hensen N."/>
            <person name="Bonometti L."/>
            <person name="Westerberg I."/>
            <person name="Brannstrom I.O."/>
            <person name="Guillou S."/>
            <person name="Cros-Aarteil S."/>
            <person name="Calhoun S."/>
            <person name="Haridas S."/>
            <person name="Kuo A."/>
            <person name="Mondo S."/>
            <person name="Pangilinan J."/>
            <person name="Riley R."/>
            <person name="Labutti K."/>
            <person name="Andreopoulos B."/>
            <person name="Lipzen A."/>
            <person name="Chen C."/>
            <person name="Yanf M."/>
            <person name="Daum C."/>
            <person name="Ng V."/>
            <person name="Clum A."/>
            <person name="Ohm R."/>
            <person name="Martin F."/>
            <person name="Silar P."/>
            <person name="Natvig D."/>
            <person name="Lalanne C."/>
            <person name="Gautier V."/>
            <person name="Ament-Velasquez S.L."/>
            <person name="Kruys A."/>
            <person name="Hutchinson M.I."/>
            <person name="Powell A.J."/>
            <person name="Barry K."/>
            <person name="Miller A.N."/>
            <person name="Grigoriev I.V."/>
            <person name="Debuchy R."/>
            <person name="Gladieux P."/>
            <person name="Thoren M.H."/>
            <person name="Johannesson H."/>
        </authorList>
    </citation>
    <scope>NUCLEOTIDE SEQUENCE</scope>
    <source>
        <strain evidence="3">PSN243</strain>
    </source>
</reference>
<accession>A0AAV9GAI1</accession>
<dbReference type="Pfam" id="PF06985">
    <property type="entry name" value="HET"/>
    <property type="match status" value="1"/>
</dbReference>
<dbReference type="InterPro" id="IPR055530">
    <property type="entry name" value="DUF7104"/>
</dbReference>
<dbReference type="PANTHER" id="PTHR24148">
    <property type="entry name" value="ANKYRIN REPEAT DOMAIN-CONTAINING PROTEIN 39 HOMOLOG-RELATED"/>
    <property type="match status" value="1"/>
</dbReference>
<evidence type="ECO:0000313" key="3">
    <source>
        <dbReference type="EMBL" id="KAK4444397.1"/>
    </source>
</evidence>
<proteinExistence type="predicted"/>
<feature type="repeat" description="ANK" evidence="1">
    <location>
        <begin position="758"/>
        <end position="792"/>
    </location>
</feature>
<feature type="domain" description="Heterokaryon incompatibility" evidence="2">
    <location>
        <begin position="51"/>
        <end position="204"/>
    </location>
</feature>
<evidence type="ECO:0000313" key="4">
    <source>
        <dbReference type="Proteomes" id="UP001321760"/>
    </source>
</evidence>
<dbReference type="Pfam" id="PF12796">
    <property type="entry name" value="Ank_2"/>
    <property type="match status" value="1"/>
</dbReference>
<dbReference type="Proteomes" id="UP001321760">
    <property type="component" value="Unassembled WGS sequence"/>
</dbReference>
<dbReference type="Pfam" id="PF00023">
    <property type="entry name" value="Ank"/>
    <property type="match status" value="1"/>
</dbReference>
<evidence type="ECO:0000256" key="1">
    <source>
        <dbReference type="PROSITE-ProRule" id="PRU00023"/>
    </source>
</evidence>
<reference evidence="3" key="1">
    <citation type="journal article" date="2023" name="Mol. Phylogenet. Evol.">
        <title>Genome-scale phylogeny and comparative genomics of the fungal order Sordariales.</title>
        <authorList>
            <person name="Hensen N."/>
            <person name="Bonometti L."/>
            <person name="Westerberg I."/>
            <person name="Brannstrom I.O."/>
            <person name="Guillou S."/>
            <person name="Cros-Aarteil S."/>
            <person name="Calhoun S."/>
            <person name="Haridas S."/>
            <person name="Kuo A."/>
            <person name="Mondo S."/>
            <person name="Pangilinan J."/>
            <person name="Riley R."/>
            <person name="LaButti K."/>
            <person name="Andreopoulos B."/>
            <person name="Lipzen A."/>
            <person name="Chen C."/>
            <person name="Yan M."/>
            <person name="Daum C."/>
            <person name="Ng V."/>
            <person name="Clum A."/>
            <person name="Steindorff A."/>
            <person name="Ohm R.A."/>
            <person name="Martin F."/>
            <person name="Silar P."/>
            <person name="Natvig D.O."/>
            <person name="Lalanne C."/>
            <person name="Gautier V."/>
            <person name="Ament-Velasquez S.L."/>
            <person name="Kruys A."/>
            <person name="Hutchinson M.I."/>
            <person name="Powell A.J."/>
            <person name="Barry K."/>
            <person name="Miller A.N."/>
            <person name="Grigoriev I.V."/>
            <person name="Debuchy R."/>
            <person name="Gladieux P."/>
            <person name="Hiltunen Thoren M."/>
            <person name="Johannesson H."/>
        </authorList>
    </citation>
    <scope>NUCLEOTIDE SEQUENCE</scope>
    <source>
        <strain evidence="3">PSN243</strain>
    </source>
</reference>